<protein>
    <recommendedName>
        <fullName evidence="3">Peptidase S9 prolyl oligopeptidase catalytic domain-containing protein</fullName>
    </recommendedName>
</protein>
<dbReference type="PANTHER" id="PTHR42776:SF27">
    <property type="entry name" value="DIPEPTIDYL PEPTIDASE FAMILY MEMBER 6"/>
    <property type="match status" value="1"/>
</dbReference>
<evidence type="ECO:0000256" key="2">
    <source>
        <dbReference type="SAM" id="SignalP"/>
    </source>
</evidence>
<dbReference type="GO" id="GO:0006508">
    <property type="term" value="P:proteolysis"/>
    <property type="evidence" value="ECO:0007669"/>
    <property type="project" value="InterPro"/>
</dbReference>
<dbReference type="Gene3D" id="3.40.50.1820">
    <property type="entry name" value="alpha/beta hydrolase"/>
    <property type="match status" value="1"/>
</dbReference>
<dbReference type="InterPro" id="IPR001375">
    <property type="entry name" value="Peptidase_S9_cat"/>
</dbReference>
<feature type="non-terminal residue" evidence="4">
    <location>
        <position position="565"/>
    </location>
</feature>
<feature type="chain" id="PRO_5002892371" description="Peptidase S9 prolyl oligopeptidase catalytic domain-containing protein" evidence="2">
    <location>
        <begin position="18"/>
        <end position="565"/>
    </location>
</feature>
<dbReference type="InterPro" id="IPR011042">
    <property type="entry name" value="6-blade_b-propeller_TolB-like"/>
</dbReference>
<keyword evidence="5" id="KW-1185">Reference proteome</keyword>
<proteinExistence type="predicted"/>
<dbReference type="Pfam" id="PF00326">
    <property type="entry name" value="Peptidase_S9"/>
    <property type="match status" value="1"/>
</dbReference>
<dbReference type="STRING" id="3988.B9TC55"/>
<reference evidence="5" key="1">
    <citation type="journal article" date="2010" name="Nat. Biotechnol.">
        <title>Draft genome sequence of the oilseed species Ricinus communis.</title>
        <authorList>
            <person name="Chan A.P."/>
            <person name="Crabtree J."/>
            <person name="Zhao Q."/>
            <person name="Lorenzi H."/>
            <person name="Orvis J."/>
            <person name="Puiu D."/>
            <person name="Melake-Berhan A."/>
            <person name="Jones K.M."/>
            <person name="Redman J."/>
            <person name="Chen G."/>
            <person name="Cahoon E.B."/>
            <person name="Gedil M."/>
            <person name="Stanke M."/>
            <person name="Haas B.J."/>
            <person name="Wortman J.R."/>
            <person name="Fraser-Liggett C.M."/>
            <person name="Ravel J."/>
            <person name="Rabinowicz P.D."/>
        </authorList>
    </citation>
    <scope>NUCLEOTIDE SEQUENCE [LARGE SCALE GENOMIC DNA]</scope>
    <source>
        <strain evidence="5">cv. Hale</strain>
    </source>
</reference>
<dbReference type="PANTHER" id="PTHR42776">
    <property type="entry name" value="SERINE PEPTIDASE S9 FAMILY MEMBER"/>
    <property type="match status" value="1"/>
</dbReference>
<keyword evidence="1" id="KW-0378">Hydrolase</keyword>
<dbReference type="AlphaFoldDB" id="B9TC55"/>
<feature type="signal peptide" evidence="2">
    <location>
        <begin position="1"/>
        <end position="17"/>
    </location>
</feature>
<dbReference type="eggNOG" id="KOG2100">
    <property type="taxonomic scope" value="Eukaryota"/>
</dbReference>
<feature type="domain" description="Peptidase S9 prolyl oligopeptidase catalytic" evidence="3">
    <location>
        <begin position="428"/>
        <end position="531"/>
    </location>
</feature>
<gene>
    <name evidence="4" type="ORF">RCOM_0196290</name>
</gene>
<dbReference type="Proteomes" id="UP000008311">
    <property type="component" value="Unassembled WGS sequence"/>
</dbReference>
<keyword evidence="2" id="KW-0732">Signal</keyword>
<dbReference type="InterPro" id="IPR029058">
    <property type="entry name" value="AB_hydrolase_fold"/>
</dbReference>
<dbReference type="SUPFAM" id="SSF53474">
    <property type="entry name" value="alpha/beta-Hydrolases"/>
    <property type="match status" value="1"/>
</dbReference>
<organism evidence="4 5">
    <name type="scientific">Ricinus communis</name>
    <name type="common">Castor bean</name>
    <dbReference type="NCBI Taxonomy" id="3988"/>
    <lineage>
        <taxon>Eukaryota</taxon>
        <taxon>Viridiplantae</taxon>
        <taxon>Streptophyta</taxon>
        <taxon>Embryophyta</taxon>
        <taxon>Tracheophyta</taxon>
        <taxon>Spermatophyta</taxon>
        <taxon>Magnoliopsida</taxon>
        <taxon>eudicotyledons</taxon>
        <taxon>Gunneridae</taxon>
        <taxon>Pentapetalae</taxon>
        <taxon>rosids</taxon>
        <taxon>fabids</taxon>
        <taxon>Malpighiales</taxon>
        <taxon>Euphorbiaceae</taxon>
        <taxon>Acalyphoideae</taxon>
        <taxon>Acalypheae</taxon>
        <taxon>Ricinus</taxon>
    </lineage>
</organism>
<dbReference type="Gene3D" id="2.120.10.30">
    <property type="entry name" value="TolB, C-terminal domain"/>
    <property type="match status" value="1"/>
</dbReference>
<sequence>MKLTALLLAAAAAAAQAAPIPIEQFFQKPRMTGASISPDGRRVALRQQSAAGRSMLTVLDAETREQTAVAAFRNADVSVFYWLNDTRLAYTVINVDHGGDIGKPGLYAVDRDGGQFAALSPTIVAKRSFADDDRASGDYLARTTIDGFPPRSEDVMYVIARYDDDEKLARLSTRGRGRALDVRAPRGTYRWLVDADGQVRVALARRGGKDALFHRADNDWVELASFDPQSPEALAPQLYANGKLYVRAYQGKDEASVYRFDLEKKALDPQPLITVPGFDANGYFQLSDSQMLGYRVDTDSETTVWFDDAMKALQQEIDALLPATINTLSYGSHSGTAYVLVDAHSDVQDHDYLLYHRDSKKLLRLGSARPGLAPERMAPMRFDRYPARDGLRIPVYVTVPAPADKRPRPTVVLVGDPQWKRNARWGWNAEVQFLASRGYTVLQPQPRGTAGFGRAFEAAGDRQWGRAIQDDIADAVAWAAAQGLTDPARVCIAGTGYGGYAAMMGLVRDPAVFKCGISWSGITDLGAMFARDWQGVADARGLPQLRTRVGDPKLDAAWLREVSPL</sequence>
<dbReference type="InParanoid" id="B9TC55"/>
<evidence type="ECO:0000313" key="5">
    <source>
        <dbReference type="Proteomes" id="UP000008311"/>
    </source>
</evidence>
<evidence type="ECO:0000313" key="4">
    <source>
        <dbReference type="EMBL" id="EEF26560.1"/>
    </source>
</evidence>
<evidence type="ECO:0000259" key="3">
    <source>
        <dbReference type="Pfam" id="PF00326"/>
    </source>
</evidence>
<dbReference type="SUPFAM" id="SSF82171">
    <property type="entry name" value="DPP6 N-terminal domain-like"/>
    <property type="match status" value="1"/>
</dbReference>
<dbReference type="EMBL" id="EQ977025">
    <property type="protein sequence ID" value="EEF26560.1"/>
    <property type="molecule type" value="Genomic_DNA"/>
</dbReference>
<dbReference type="GO" id="GO:0004252">
    <property type="term" value="F:serine-type endopeptidase activity"/>
    <property type="evidence" value="ECO:0000318"/>
    <property type="project" value="GO_Central"/>
</dbReference>
<accession>B9TC55</accession>
<evidence type="ECO:0000256" key="1">
    <source>
        <dbReference type="ARBA" id="ARBA00022801"/>
    </source>
</evidence>
<name>B9TC55_RICCO</name>